<feature type="chain" id="PRO_5039376822" evidence="2">
    <location>
        <begin position="33"/>
        <end position="215"/>
    </location>
</feature>
<accession>A0A2A2WPS8</accession>
<keyword evidence="4" id="KW-1185">Reference proteome</keyword>
<evidence type="ECO:0000313" key="3">
    <source>
        <dbReference type="EMBL" id="PAY23190.1"/>
    </source>
</evidence>
<sequence>MAWIALGPDPRKARMHLTRPVIASAAALAAMAAIGVASGQVESPDAAPVVIEATEVAPAALPSLSFPVGVYMENRVSDQVTLPPGATLQFQGLPPGLTYNPRTTAIQGVPTTPGVYRPVATAYIGGIPVRTETTTVTITGRAGGGAPAPAPAPVAPPAPAPAPAAPPAPGTIAIADIDALPLPIEVRDALRGAALAINDGIRAAWDAVPEGSLGK</sequence>
<dbReference type="EMBL" id="NTGA01000016">
    <property type="protein sequence ID" value="PAY23190.1"/>
    <property type="molecule type" value="Genomic_DNA"/>
</dbReference>
<gene>
    <name evidence="3" type="ORF">CEY15_09020</name>
</gene>
<dbReference type="Gene3D" id="2.60.40.10">
    <property type="entry name" value="Immunoglobulins"/>
    <property type="match status" value="1"/>
</dbReference>
<dbReference type="Proteomes" id="UP000218810">
    <property type="component" value="Unassembled WGS sequence"/>
</dbReference>
<evidence type="ECO:0000256" key="2">
    <source>
        <dbReference type="SAM" id="SignalP"/>
    </source>
</evidence>
<dbReference type="AlphaFoldDB" id="A0A2A2WPS8"/>
<comment type="caution">
    <text evidence="3">The sequence shown here is derived from an EMBL/GenBank/DDBJ whole genome shotgun (WGS) entry which is preliminary data.</text>
</comment>
<evidence type="ECO:0000256" key="1">
    <source>
        <dbReference type="SAM" id="MobiDB-lite"/>
    </source>
</evidence>
<protein>
    <submittedName>
        <fullName evidence="3">Uncharacterized protein</fullName>
    </submittedName>
</protein>
<keyword evidence="2" id="KW-0732">Signal</keyword>
<evidence type="ECO:0000313" key="4">
    <source>
        <dbReference type="Proteomes" id="UP000218810"/>
    </source>
</evidence>
<name>A0A2A2WPS8_9ACTN</name>
<feature type="region of interest" description="Disordered" evidence="1">
    <location>
        <begin position="141"/>
        <end position="167"/>
    </location>
</feature>
<dbReference type="GO" id="GO:0005975">
    <property type="term" value="P:carbohydrate metabolic process"/>
    <property type="evidence" value="ECO:0007669"/>
    <property type="project" value="UniProtKB-ARBA"/>
</dbReference>
<proteinExistence type="predicted"/>
<dbReference type="InterPro" id="IPR013783">
    <property type="entry name" value="Ig-like_fold"/>
</dbReference>
<reference evidence="4" key="1">
    <citation type="submission" date="2017-09" db="EMBL/GenBank/DDBJ databases">
        <authorList>
            <person name="Zhang Y."/>
            <person name="Huang X."/>
            <person name="Liu J."/>
            <person name="Lu L."/>
            <person name="Peng K."/>
        </authorList>
    </citation>
    <scope>NUCLEOTIDE SEQUENCE [LARGE SCALE GENOMIC DNA]</scope>
    <source>
        <strain evidence="4">S-XJ-1</strain>
    </source>
</reference>
<feature type="signal peptide" evidence="2">
    <location>
        <begin position="1"/>
        <end position="32"/>
    </location>
</feature>
<organism evidence="3 4">
    <name type="scientific">Dietzia natronolimnaea</name>
    <dbReference type="NCBI Taxonomy" id="161920"/>
    <lineage>
        <taxon>Bacteria</taxon>
        <taxon>Bacillati</taxon>
        <taxon>Actinomycetota</taxon>
        <taxon>Actinomycetes</taxon>
        <taxon>Mycobacteriales</taxon>
        <taxon>Dietziaceae</taxon>
        <taxon>Dietzia</taxon>
    </lineage>
</organism>
<feature type="compositionally biased region" description="Pro residues" evidence="1">
    <location>
        <begin position="148"/>
        <end position="167"/>
    </location>
</feature>